<keyword evidence="5" id="KW-1185">Reference proteome</keyword>
<dbReference type="Proteomes" id="UP001234798">
    <property type="component" value="Chromosome"/>
</dbReference>
<sequence>MGEIIQLDQIPVSTLKPGAYFEFNTKLARSSLPTNLQRVLIYGQRLATGMTPALTTVDVFNDKDAAVYFGAGSIAHRMVINAIEANPNAQIAVIAVDDAAASQAAQGEVEITAAATGRGILKFFVGPESVDVAIETDMPAADMAAATAAAINANVELPVTATATAGKIKVEAKHKGEAGNQIKLAAVVRYSTGATNTITAQLAGGLADPDLRPAYAAAFGSSYEIRVCPFATQEALLAFRDHLEELGSPLEQRDAIGVAGFPGTLAAATTVASAVNSSIITLAWYNKSKRTTGEIAAGYAAVMAGEEHPARPLNYLEIQGLDIIAQEDYPGRKEQENALHNGVTPLIVGPGNRVQIVRAISTYLVDAQNIPDDSSLDITVFRTLHYFRKACRQAVALRFPRELLSEKTPPKVRTLLLQISYQCEDLEILQNIDQYKDRLVVQKHPQNKGMAVASIPAPIVHGMHVFAGRIDLYV</sequence>
<dbReference type="Pfam" id="PF04984">
    <property type="entry name" value="Phage_sheath_1"/>
    <property type="match status" value="1"/>
</dbReference>
<gene>
    <name evidence="4" type="ORF">RAS12_12200</name>
</gene>
<organism evidence="4 5">
    <name type="scientific">Achromobacter seleniivolatilans</name>
    <dbReference type="NCBI Taxonomy" id="3047478"/>
    <lineage>
        <taxon>Bacteria</taxon>
        <taxon>Pseudomonadati</taxon>
        <taxon>Pseudomonadota</taxon>
        <taxon>Betaproteobacteria</taxon>
        <taxon>Burkholderiales</taxon>
        <taxon>Alcaligenaceae</taxon>
        <taxon>Achromobacter</taxon>
    </lineage>
</organism>
<dbReference type="Gene3D" id="3.40.50.720">
    <property type="entry name" value="NAD(P)-binding Rossmann-like Domain"/>
    <property type="match status" value="1"/>
</dbReference>
<accession>A0ABY9M8S4</accession>
<dbReference type="InterPro" id="IPR035089">
    <property type="entry name" value="Phage_sheath_subtilisin"/>
</dbReference>
<dbReference type="InterPro" id="IPR020287">
    <property type="entry name" value="Tail_sheath_C"/>
</dbReference>
<evidence type="ECO:0000259" key="2">
    <source>
        <dbReference type="Pfam" id="PF04984"/>
    </source>
</evidence>
<evidence type="ECO:0000259" key="3">
    <source>
        <dbReference type="Pfam" id="PF17482"/>
    </source>
</evidence>
<dbReference type="RefSeq" id="WP_306948751.1">
    <property type="nucleotide sequence ID" value="NZ_CP132976.1"/>
</dbReference>
<comment type="similarity">
    <text evidence="1">Belongs to the myoviridae tail sheath protein family.</text>
</comment>
<feature type="domain" description="Tail sheath protein subtilisin-like" evidence="2">
    <location>
        <begin position="208"/>
        <end position="362"/>
    </location>
</feature>
<feature type="domain" description="Tail sheath protein C-terminal" evidence="3">
    <location>
        <begin position="372"/>
        <end position="471"/>
    </location>
</feature>
<name>A0ABY9M8S4_9BURK</name>
<dbReference type="InterPro" id="IPR007067">
    <property type="entry name" value="Tail_sheath"/>
</dbReference>
<proteinExistence type="inferred from homology"/>
<reference evidence="4 5" key="1">
    <citation type="submission" date="2023-08" db="EMBL/GenBank/DDBJ databases">
        <title>Achromobacter seleniivolatilans sp. nov., isolated from seleniferous soil.</title>
        <authorList>
            <person name="Zhang S."/>
            <person name="Li K."/>
            <person name="Peng J."/>
            <person name="Zhao Q."/>
            <person name="Wang H."/>
            <person name="Guo Y."/>
        </authorList>
    </citation>
    <scope>NUCLEOTIDE SEQUENCE [LARGE SCALE GENOMIC DNA]</scope>
    <source>
        <strain evidence="4 5">R39</strain>
    </source>
</reference>
<dbReference type="EMBL" id="CP132976">
    <property type="protein sequence ID" value="WMD23100.1"/>
    <property type="molecule type" value="Genomic_DNA"/>
</dbReference>
<evidence type="ECO:0000256" key="1">
    <source>
        <dbReference type="ARBA" id="ARBA00008005"/>
    </source>
</evidence>
<evidence type="ECO:0000313" key="5">
    <source>
        <dbReference type="Proteomes" id="UP001234798"/>
    </source>
</evidence>
<dbReference type="PIRSF" id="PIRSF007349">
    <property type="entry name" value="Tsp_L"/>
    <property type="match status" value="1"/>
</dbReference>
<evidence type="ECO:0000313" key="4">
    <source>
        <dbReference type="EMBL" id="WMD23100.1"/>
    </source>
</evidence>
<protein>
    <submittedName>
        <fullName evidence="4">Phage tail sheath subtilisin-like domain-containing protein</fullName>
    </submittedName>
</protein>
<dbReference type="Pfam" id="PF17482">
    <property type="entry name" value="Phage_sheath_1C"/>
    <property type="match status" value="1"/>
</dbReference>